<sequence>MSTNGVSSFHTKCSGRFGPACFWENKDALEFQEKVMAANRIIFRKVFGCETYAPFSLNPEKHEVPSMSAEFYEDL</sequence>
<proteinExistence type="predicted"/>
<keyword evidence="2" id="KW-1185">Reference proteome</keyword>
<organism evidence="1 2">
    <name type="scientific">Brucella pecoris</name>
    <dbReference type="NCBI Taxonomy" id="867683"/>
    <lineage>
        <taxon>Bacteria</taxon>
        <taxon>Pseudomonadati</taxon>
        <taxon>Pseudomonadota</taxon>
        <taxon>Alphaproteobacteria</taxon>
        <taxon>Hyphomicrobiales</taxon>
        <taxon>Brucellaceae</taxon>
        <taxon>Brucella/Ochrobactrum group</taxon>
        <taxon>Brucella</taxon>
    </lineage>
</organism>
<evidence type="ECO:0000313" key="1">
    <source>
        <dbReference type="EMBL" id="MBB4093350.1"/>
    </source>
</evidence>
<dbReference type="EMBL" id="JACIEX010000003">
    <property type="protein sequence ID" value="MBB4093350.1"/>
    <property type="molecule type" value="Genomic_DNA"/>
</dbReference>
<accession>A0AB34YRD3</accession>
<dbReference type="Proteomes" id="UP000553980">
    <property type="component" value="Unassembled WGS sequence"/>
</dbReference>
<reference evidence="1 2" key="1">
    <citation type="submission" date="2020-08" db="EMBL/GenBank/DDBJ databases">
        <title>Genomic Encyclopedia of Type Strains, Phase IV (KMG-IV): sequencing the most valuable type-strain genomes for metagenomic binning, comparative biology and taxonomic classification.</title>
        <authorList>
            <person name="Goeker M."/>
        </authorList>
    </citation>
    <scope>NUCLEOTIDE SEQUENCE [LARGE SCALE GENOMIC DNA]</scope>
    <source>
        <strain evidence="1 2">DSM 23868</strain>
    </source>
</reference>
<gene>
    <name evidence="1" type="ORF">GGQ79_001852</name>
</gene>
<dbReference type="AlphaFoldDB" id="A0AB34YRD3"/>
<name>A0AB34YRD3_9HYPH</name>
<comment type="caution">
    <text evidence="1">The sequence shown here is derived from an EMBL/GenBank/DDBJ whole genome shotgun (WGS) entry which is preliminary data.</text>
</comment>
<protein>
    <submittedName>
        <fullName evidence="1">Uncharacterized protein</fullName>
    </submittedName>
</protein>
<evidence type="ECO:0000313" key="2">
    <source>
        <dbReference type="Proteomes" id="UP000553980"/>
    </source>
</evidence>